<dbReference type="AlphaFoldDB" id="A0A8J3INS8"/>
<keyword evidence="4" id="KW-1185">Reference proteome</keyword>
<dbReference type="Pfam" id="PF18914">
    <property type="entry name" value="DUF5666"/>
    <property type="match status" value="2"/>
</dbReference>
<dbReference type="Proteomes" id="UP000597444">
    <property type="component" value="Unassembled WGS sequence"/>
</dbReference>
<protein>
    <recommendedName>
        <fullName evidence="2">DUF5666 domain-containing protein</fullName>
    </recommendedName>
</protein>
<accession>A0A8J3INS8</accession>
<dbReference type="EMBL" id="BNJK01000001">
    <property type="protein sequence ID" value="GHO92721.1"/>
    <property type="molecule type" value="Genomic_DNA"/>
</dbReference>
<feature type="region of interest" description="Disordered" evidence="1">
    <location>
        <begin position="36"/>
        <end position="57"/>
    </location>
</feature>
<evidence type="ECO:0000313" key="3">
    <source>
        <dbReference type="EMBL" id="GHO92721.1"/>
    </source>
</evidence>
<gene>
    <name evidence="3" type="ORF">KSF_027690</name>
</gene>
<dbReference type="PROSITE" id="PS51257">
    <property type="entry name" value="PROKAR_LIPOPROTEIN"/>
    <property type="match status" value="1"/>
</dbReference>
<sequence length="217" mass="23034">MRLTFLRRYRWLVVGMGMFLLLVLVSACAGVPITTTTTNTASGATTPTAISSTTPGANQQTAIAIPGSIQLTGPVMSVNASTIVVQMPDRPLTMSTPPQMDRSHNKHGLPAVGQLVKVDTNFANGAFIATKLESTDAKDAQDQNIVQYQGQALSPVGADNILHFGVGNATWDFQITSSTVLDKFDNNAQKIQAGQKLKVKVQFSGSNGTALKIETDN</sequence>
<evidence type="ECO:0000256" key="1">
    <source>
        <dbReference type="SAM" id="MobiDB-lite"/>
    </source>
</evidence>
<name>A0A8J3INS8_9CHLR</name>
<comment type="caution">
    <text evidence="3">The sequence shown here is derived from an EMBL/GenBank/DDBJ whole genome shotgun (WGS) entry which is preliminary data.</text>
</comment>
<reference evidence="3" key="1">
    <citation type="submission" date="2020-10" db="EMBL/GenBank/DDBJ databases">
        <title>Taxonomic study of unclassified bacteria belonging to the class Ktedonobacteria.</title>
        <authorList>
            <person name="Yabe S."/>
            <person name="Wang C.M."/>
            <person name="Zheng Y."/>
            <person name="Sakai Y."/>
            <person name="Cavaletti L."/>
            <person name="Monciardini P."/>
            <person name="Donadio S."/>
        </authorList>
    </citation>
    <scope>NUCLEOTIDE SEQUENCE</scope>
    <source>
        <strain evidence="3">ID150040</strain>
    </source>
</reference>
<organism evidence="3 4">
    <name type="scientific">Reticulibacter mediterranei</name>
    <dbReference type="NCBI Taxonomy" id="2778369"/>
    <lineage>
        <taxon>Bacteria</taxon>
        <taxon>Bacillati</taxon>
        <taxon>Chloroflexota</taxon>
        <taxon>Ktedonobacteria</taxon>
        <taxon>Ktedonobacterales</taxon>
        <taxon>Reticulibacteraceae</taxon>
        <taxon>Reticulibacter</taxon>
    </lineage>
</organism>
<dbReference type="InterPro" id="IPR043724">
    <property type="entry name" value="DUF5666"/>
</dbReference>
<evidence type="ECO:0000259" key="2">
    <source>
        <dbReference type="Pfam" id="PF18914"/>
    </source>
</evidence>
<dbReference type="RefSeq" id="WP_220203541.1">
    <property type="nucleotide sequence ID" value="NZ_BNJK01000001.1"/>
</dbReference>
<feature type="domain" description="DUF5666" evidence="2">
    <location>
        <begin position="72"/>
        <end position="133"/>
    </location>
</feature>
<evidence type="ECO:0000313" key="4">
    <source>
        <dbReference type="Proteomes" id="UP000597444"/>
    </source>
</evidence>
<feature type="domain" description="DUF5666" evidence="2">
    <location>
        <begin position="171"/>
        <end position="214"/>
    </location>
</feature>
<proteinExistence type="predicted"/>